<dbReference type="SMART" id="SM00267">
    <property type="entry name" value="GGDEF"/>
    <property type="match status" value="1"/>
</dbReference>
<evidence type="ECO:0000256" key="4">
    <source>
        <dbReference type="ARBA" id="ARBA00034247"/>
    </source>
</evidence>
<organism evidence="8 9">
    <name type="scientific">Yersinia mollaretii</name>
    <dbReference type="NCBI Taxonomy" id="33060"/>
    <lineage>
        <taxon>Bacteria</taxon>
        <taxon>Pseudomonadati</taxon>
        <taxon>Pseudomonadota</taxon>
        <taxon>Gammaproteobacteria</taxon>
        <taxon>Enterobacterales</taxon>
        <taxon>Yersiniaceae</taxon>
        <taxon>Yersinia</taxon>
    </lineage>
</organism>
<comment type="cofactor">
    <cofactor evidence="1">
        <name>Mg(2+)</name>
        <dbReference type="ChEBI" id="CHEBI:18420"/>
    </cofactor>
</comment>
<keyword evidence="8" id="KW-0808">Transferase</keyword>
<evidence type="ECO:0000256" key="3">
    <source>
        <dbReference type="ARBA" id="ARBA00012528"/>
    </source>
</evidence>
<dbReference type="InterPro" id="IPR013656">
    <property type="entry name" value="PAS_4"/>
</dbReference>
<dbReference type="GO" id="GO:0005886">
    <property type="term" value="C:plasma membrane"/>
    <property type="evidence" value="ECO:0007669"/>
    <property type="project" value="TreeGrafter"/>
</dbReference>
<dbReference type="SUPFAM" id="SSF55785">
    <property type="entry name" value="PYP-like sensor domain (PAS domain)"/>
    <property type="match status" value="1"/>
</dbReference>
<proteinExistence type="predicted"/>
<protein>
    <recommendedName>
        <fullName evidence="3">diguanylate cyclase</fullName>
        <ecNumber evidence="3">2.7.7.65</ecNumber>
    </recommendedName>
</protein>
<dbReference type="NCBIfam" id="TIGR00254">
    <property type="entry name" value="GGDEF"/>
    <property type="match status" value="1"/>
</dbReference>
<dbReference type="InterPro" id="IPR000014">
    <property type="entry name" value="PAS"/>
</dbReference>
<evidence type="ECO:0000256" key="2">
    <source>
        <dbReference type="ARBA" id="ARBA00004665"/>
    </source>
</evidence>
<keyword evidence="5" id="KW-1133">Transmembrane helix</keyword>
<dbReference type="Pfam" id="PF00990">
    <property type="entry name" value="GGDEF"/>
    <property type="match status" value="1"/>
</dbReference>
<dbReference type="SMART" id="SM00091">
    <property type="entry name" value="PAS"/>
    <property type="match status" value="1"/>
</dbReference>
<reference evidence="8 9" key="1">
    <citation type="submission" date="2015-03" db="EMBL/GenBank/DDBJ databases">
        <authorList>
            <consortium name="Pathogen Informatics"/>
            <person name="Murphy D."/>
        </authorList>
    </citation>
    <scope>NUCLEOTIDE SEQUENCE [LARGE SCALE GENOMIC DNA]</scope>
    <source>
        <strain evidence="8 9">FE82747</strain>
    </source>
</reference>
<dbReference type="FunFam" id="3.30.70.270:FF:000001">
    <property type="entry name" value="Diguanylate cyclase domain protein"/>
    <property type="match status" value="1"/>
</dbReference>
<evidence type="ECO:0000256" key="1">
    <source>
        <dbReference type="ARBA" id="ARBA00001946"/>
    </source>
</evidence>
<evidence type="ECO:0000259" key="6">
    <source>
        <dbReference type="PROSITE" id="PS50112"/>
    </source>
</evidence>
<evidence type="ECO:0000313" key="8">
    <source>
        <dbReference type="EMBL" id="CNI17432.1"/>
    </source>
</evidence>
<dbReference type="SUPFAM" id="SSF55073">
    <property type="entry name" value="Nucleotide cyclase"/>
    <property type="match status" value="1"/>
</dbReference>
<keyword evidence="5" id="KW-0472">Membrane</keyword>
<feature type="domain" description="GGDEF" evidence="7">
    <location>
        <begin position="331"/>
        <end position="458"/>
    </location>
</feature>
<dbReference type="Proteomes" id="UP000040841">
    <property type="component" value="Unassembled WGS sequence"/>
</dbReference>
<feature type="transmembrane region" description="Helical" evidence="5">
    <location>
        <begin position="28"/>
        <end position="50"/>
    </location>
</feature>
<keyword evidence="5" id="KW-0812">Transmembrane</keyword>
<dbReference type="CDD" id="cd01949">
    <property type="entry name" value="GGDEF"/>
    <property type="match status" value="1"/>
</dbReference>
<dbReference type="PANTHER" id="PTHR45138">
    <property type="entry name" value="REGULATORY COMPONENTS OF SENSORY TRANSDUCTION SYSTEM"/>
    <property type="match status" value="1"/>
</dbReference>
<comment type="pathway">
    <text evidence="2">Purine metabolism; 3',5'-cyclic di-GMP biosynthesis.</text>
</comment>
<evidence type="ECO:0000259" key="7">
    <source>
        <dbReference type="PROSITE" id="PS50887"/>
    </source>
</evidence>
<evidence type="ECO:0000313" key="9">
    <source>
        <dbReference type="Proteomes" id="UP000040841"/>
    </source>
</evidence>
<dbReference type="GO" id="GO:1902201">
    <property type="term" value="P:negative regulation of bacterial-type flagellum-dependent cell motility"/>
    <property type="evidence" value="ECO:0007669"/>
    <property type="project" value="TreeGrafter"/>
</dbReference>
<keyword evidence="8" id="KW-0548">Nucleotidyltransferase</keyword>
<dbReference type="NCBIfam" id="TIGR00229">
    <property type="entry name" value="sensory_box"/>
    <property type="match status" value="1"/>
</dbReference>
<dbReference type="CDD" id="cd00130">
    <property type="entry name" value="PAS"/>
    <property type="match status" value="1"/>
</dbReference>
<dbReference type="InterPro" id="IPR000160">
    <property type="entry name" value="GGDEF_dom"/>
</dbReference>
<dbReference type="GO" id="GO:0043709">
    <property type="term" value="P:cell adhesion involved in single-species biofilm formation"/>
    <property type="evidence" value="ECO:0007669"/>
    <property type="project" value="TreeGrafter"/>
</dbReference>
<sequence length="458" mass="51637">MRKATWISLINRLVLGYIGYQSKCSESVLINCILFICQISIGIPMLIVYLDALNILSTPVWVAVPKTQELLFANKEARKIAGDCPLPLMRHGRFSAHAQQQLDAYLPALAGHDQIVEIWTIQCAGNIFPLSCRLSLTQLEPYGDVIVFEGLYISEKMLTQPPMGQLCSKPYQRDELGFYEQLFNTNTAPMLLIDPSREGQIVDANQAATRFYGYSRDELCMKHTWEINTMGRDVLPVMNEVAKLPGGHKPLNFIHKLADGNTRHVQTYAGPVVLDGIRLMLCVIHDITEQKRLEEALEHAALRDPLTDLGNRRQFFPLVEHAHTQSQRYGHNFSLILLDVDHFKSINDQLGHNKGDEVLILLARTLESIIRESDIVFRWGGEEFTILLPLTNLEGALQLAESIRETIQMICQPNLPQLTVSIGVAQHQVGEDTDSLFKRMDEALYRAKASGRNRVLAA</sequence>
<dbReference type="Pfam" id="PF08448">
    <property type="entry name" value="PAS_4"/>
    <property type="match status" value="1"/>
</dbReference>
<dbReference type="EC" id="2.7.7.65" evidence="3"/>
<dbReference type="Gene3D" id="3.30.70.270">
    <property type="match status" value="1"/>
</dbReference>
<dbReference type="InterPro" id="IPR050469">
    <property type="entry name" value="Diguanylate_Cyclase"/>
</dbReference>
<dbReference type="Gene3D" id="3.30.450.20">
    <property type="entry name" value="PAS domain"/>
    <property type="match status" value="1"/>
</dbReference>
<gene>
    <name evidence="8" type="primary">ydaM</name>
    <name evidence="8" type="ORF">ERS008502_02471</name>
</gene>
<dbReference type="EMBL" id="CQBM01000005">
    <property type="protein sequence ID" value="CNI17432.1"/>
    <property type="molecule type" value="Genomic_DNA"/>
</dbReference>
<name>A0AA36PFM2_YERMO</name>
<dbReference type="InterPro" id="IPR043128">
    <property type="entry name" value="Rev_trsase/Diguanyl_cyclase"/>
</dbReference>
<dbReference type="PROSITE" id="PS50887">
    <property type="entry name" value="GGDEF"/>
    <property type="match status" value="1"/>
</dbReference>
<dbReference type="InterPro" id="IPR029787">
    <property type="entry name" value="Nucleotide_cyclase"/>
</dbReference>
<comment type="catalytic activity">
    <reaction evidence="4">
        <text>2 GTP = 3',3'-c-di-GMP + 2 diphosphate</text>
        <dbReference type="Rhea" id="RHEA:24898"/>
        <dbReference type="ChEBI" id="CHEBI:33019"/>
        <dbReference type="ChEBI" id="CHEBI:37565"/>
        <dbReference type="ChEBI" id="CHEBI:58805"/>
        <dbReference type="EC" id="2.7.7.65"/>
    </reaction>
</comment>
<comment type="caution">
    <text evidence="8">The sequence shown here is derived from an EMBL/GenBank/DDBJ whole genome shotgun (WGS) entry which is preliminary data.</text>
</comment>
<dbReference type="GO" id="GO:0052621">
    <property type="term" value="F:diguanylate cyclase activity"/>
    <property type="evidence" value="ECO:0007669"/>
    <property type="project" value="UniProtKB-EC"/>
</dbReference>
<dbReference type="AlphaFoldDB" id="A0AA36PFM2"/>
<evidence type="ECO:0000256" key="5">
    <source>
        <dbReference type="SAM" id="Phobius"/>
    </source>
</evidence>
<dbReference type="PROSITE" id="PS50112">
    <property type="entry name" value="PAS"/>
    <property type="match status" value="1"/>
</dbReference>
<feature type="domain" description="PAS" evidence="6">
    <location>
        <begin position="175"/>
        <end position="219"/>
    </location>
</feature>
<dbReference type="InterPro" id="IPR035965">
    <property type="entry name" value="PAS-like_dom_sf"/>
</dbReference>
<accession>A0AA36PFM2</accession>
<dbReference type="PANTHER" id="PTHR45138:SF9">
    <property type="entry name" value="DIGUANYLATE CYCLASE DGCM-RELATED"/>
    <property type="match status" value="1"/>
</dbReference>